<dbReference type="GO" id="GO:0005415">
    <property type="term" value="F:nucleoside:sodium symporter activity"/>
    <property type="evidence" value="ECO:0007669"/>
    <property type="project" value="TreeGrafter"/>
</dbReference>
<evidence type="ECO:0000256" key="4">
    <source>
        <dbReference type="ARBA" id="ARBA00022692"/>
    </source>
</evidence>
<keyword evidence="3" id="KW-1003">Cell membrane</keyword>
<feature type="transmembrane region" description="Helical" evidence="7">
    <location>
        <begin position="306"/>
        <end position="327"/>
    </location>
</feature>
<dbReference type="Pfam" id="PF07670">
    <property type="entry name" value="Gate"/>
    <property type="match status" value="1"/>
</dbReference>
<feature type="domain" description="Concentrative nucleoside transporter C-terminal" evidence="9">
    <location>
        <begin position="376"/>
        <end position="588"/>
    </location>
</feature>
<evidence type="ECO:0000313" key="12">
    <source>
        <dbReference type="WBParaSite" id="PTRK_0000004600.1"/>
    </source>
</evidence>
<evidence type="ECO:0000259" key="8">
    <source>
        <dbReference type="Pfam" id="PF01773"/>
    </source>
</evidence>
<comment type="similarity">
    <text evidence="2">Belongs to the concentrative nucleoside transporter (CNT) (TC 2.A.41) family.</text>
</comment>
<dbReference type="PANTHER" id="PTHR10590:SF4">
    <property type="entry name" value="SOLUTE CARRIER FAMILY 28 MEMBER 3"/>
    <property type="match status" value="1"/>
</dbReference>
<accession>A0A0N4Z014</accession>
<organism evidence="11 12">
    <name type="scientific">Parastrongyloides trichosuri</name>
    <name type="common">Possum-specific nematode worm</name>
    <dbReference type="NCBI Taxonomy" id="131310"/>
    <lineage>
        <taxon>Eukaryota</taxon>
        <taxon>Metazoa</taxon>
        <taxon>Ecdysozoa</taxon>
        <taxon>Nematoda</taxon>
        <taxon>Chromadorea</taxon>
        <taxon>Rhabditida</taxon>
        <taxon>Tylenchina</taxon>
        <taxon>Panagrolaimomorpha</taxon>
        <taxon>Strongyloidoidea</taxon>
        <taxon>Strongyloididae</taxon>
        <taxon>Parastrongyloides</taxon>
    </lineage>
</organism>
<feature type="transmembrane region" description="Helical" evidence="7">
    <location>
        <begin position="281"/>
        <end position="300"/>
    </location>
</feature>
<feature type="transmembrane region" description="Helical" evidence="7">
    <location>
        <begin position="254"/>
        <end position="274"/>
    </location>
</feature>
<dbReference type="Pfam" id="PF07662">
    <property type="entry name" value="Nucleos_tra2_C"/>
    <property type="match status" value="1"/>
</dbReference>
<evidence type="ECO:0000259" key="9">
    <source>
        <dbReference type="Pfam" id="PF07662"/>
    </source>
</evidence>
<evidence type="ECO:0000256" key="7">
    <source>
        <dbReference type="SAM" id="Phobius"/>
    </source>
</evidence>
<dbReference type="GO" id="GO:0005886">
    <property type="term" value="C:plasma membrane"/>
    <property type="evidence" value="ECO:0007669"/>
    <property type="project" value="UniProtKB-SubCell"/>
</dbReference>
<keyword evidence="6 7" id="KW-0472">Membrane</keyword>
<feature type="transmembrane region" description="Helical" evidence="7">
    <location>
        <begin position="69"/>
        <end position="91"/>
    </location>
</feature>
<evidence type="ECO:0000256" key="1">
    <source>
        <dbReference type="ARBA" id="ARBA00004651"/>
    </source>
</evidence>
<feature type="domain" description="Concentrative nucleoside transporter N-terminal" evidence="8">
    <location>
        <begin position="186"/>
        <end position="258"/>
    </location>
</feature>
<dbReference type="Proteomes" id="UP000038045">
    <property type="component" value="Unplaced"/>
</dbReference>
<feature type="transmembrane region" description="Helical" evidence="7">
    <location>
        <begin position="182"/>
        <end position="199"/>
    </location>
</feature>
<dbReference type="InterPro" id="IPR008276">
    <property type="entry name" value="C_nuclsd_transpt"/>
</dbReference>
<dbReference type="STRING" id="131310.A0A0N4Z014"/>
<evidence type="ECO:0000256" key="2">
    <source>
        <dbReference type="ARBA" id="ARBA00009033"/>
    </source>
</evidence>
<protein>
    <submittedName>
        <fullName evidence="12">Sodium/nucleoside cotransporter</fullName>
    </submittedName>
</protein>
<dbReference type="InterPro" id="IPR011642">
    <property type="entry name" value="Gate_dom"/>
</dbReference>
<proteinExistence type="inferred from homology"/>
<dbReference type="WBParaSite" id="PTRK_0000004600.1">
    <property type="protein sequence ID" value="PTRK_0000004600.1"/>
    <property type="gene ID" value="PTRK_0000004600"/>
</dbReference>
<comment type="subcellular location">
    <subcellularLocation>
        <location evidence="1">Cell membrane</location>
        <topology evidence="1">Multi-pass membrane protein</topology>
    </subcellularLocation>
</comment>
<feature type="domain" description="Nucleoside transporter/FeoB GTPase Gate" evidence="10">
    <location>
        <begin position="274"/>
        <end position="371"/>
    </location>
</feature>
<evidence type="ECO:0000313" key="11">
    <source>
        <dbReference type="Proteomes" id="UP000038045"/>
    </source>
</evidence>
<dbReference type="InterPro" id="IPR002668">
    <property type="entry name" value="CNT_N_dom"/>
</dbReference>
<feature type="transmembrane region" description="Helical" evidence="7">
    <location>
        <begin position="211"/>
        <end position="234"/>
    </location>
</feature>
<name>A0A0N4Z014_PARTI</name>
<evidence type="ECO:0000259" key="10">
    <source>
        <dbReference type="Pfam" id="PF07670"/>
    </source>
</evidence>
<feature type="transmembrane region" description="Helical" evidence="7">
    <location>
        <begin position="573"/>
        <end position="599"/>
    </location>
</feature>
<feature type="transmembrane region" description="Helical" evidence="7">
    <location>
        <begin position="153"/>
        <end position="170"/>
    </location>
</feature>
<dbReference type="AlphaFoldDB" id="A0A0N4Z014"/>
<dbReference type="PANTHER" id="PTHR10590">
    <property type="entry name" value="SODIUM/NUCLEOSIDE COTRANSPORTER"/>
    <property type="match status" value="1"/>
</dbReference>
<keyword evidence="5 7" id="KW-1133">Transmembrane helix</keyword>
<feature type="transmembrane region" description="Helical" evidence="7">
    <location>
        <begin position="97"/>
        <end position="115"/>
    </location>
</feature>
<keyword evidence="11" id="KW-1185">Reference proteome</keyword>
<evidence type="ECO:0000256" key="6">
    <source>
        <dbReference type="ARBA" id="ARBA00023136"/>
    </source>
</evidence>
<evidence type="ECO:0000256" key="5">
    <source>
        <dbReference type="ARBA" id="ARBA00022989"/>
    </source>
</evidence>
<dbReference type="InterPro" id="IPR011657">
    <property type="entry name" value="CNT_C_dom"/>
</dbReference>
<feature type="transmembrane region" description="Helical" evidence="7">
    <location>
        <begin position="532"/>
        <end position="553"/>
    </location>
</feature>
<sequence>MEGEKENDIDKISESELKYITCTNDENYKKEYLKNIEPQNEVTKEEVPRGKIKHFTTNIKKFHKRNNKVINGFIYSLLLIGYHIYLAFAVLHNTEKAKYILIITGLFWFVFLCVIGRNYLLIKAKDAKICNGQTLRFYLKRKHLLWERIGKNIKFQAIFYGIIFIGIVIYLERDTKDDRTRLQGLAGLAFFIFFMFLFSNSRSHIKWNTVINGYLIQLVMALIVLRFEIGALIFEKISNEIVRFLSVTYKGTDFVYGFLSSPPAICGMNGIFAFKTLQVIVFFNTVVITLNHFNIIPTILKYLSGIIRFILGTTATESFNACACVLFGMTEGPIMIKSYMPKMTLSELHAMCCSGFSCIAGSLFAAYISLGACPSYLLSSSILSAPGSLAASKLLFPETEVSCLQKESDLVIDETEGNLLEKISTGAVVAAGWVVAIVANLMIFLAILQFFDNSIYYLGDLVGVENLSFSLLLGYMFYPLAYIMGVSEGPEEVLRVAKLMGTKTFLNEFIAYQKLGELVSHNPSLLSPKSTMIATFALCGFSNISSIGVQLAVLGNMAPTRKVDLAKVMVRSLIAGSISTFWTATLAGKFFNLIITILLEV</sequence>
<feature type="transmembrane region" description="Helical" evidence="7">
    <location>
        <begin position="348"/>
        <end position="370"/>
    </location>
</feature>
<reference evidence="12" key="1">
    <citation type="submission" date="2017-02" db="UniProtKB">
        <authorList>
            <consortium name="WormBaseParasite"/>
        </authorList>
    </citation>
    <scope>IDENTIFICATION</scope>
</reference>
<dbReference type="Pfam" id="PF01773">
    <property type="entry name" value="Nucleos_tra2_N"/>
    <property type="match status" value="1"/>
</dbReference>
<feature type="transmembrane region" description="Helical" evidence="7">
    <location>
        <begin position="427"/>
        <end position="448"/>
    </location>
</feature>
<evidence type="ECO:0000256" key="3">
    <source>
        <dbReference type="ARBA" id="ARBA00022475"/>
    </source>
</evidence>
<keyword evidence="4 7" id="KW-0812">Transmembrane</keyword>
<feature type="transmembrane region" description="Helical" evidence="7">
    <location>
        <begin position="455"/>
        <end position="478"/>
    </location>
</feature>